<dbReference type="Proteomes" id="UP000187261">
    <property type="component" value="Unassembled WGS sequence"/>
</dbReference>
<protein>
    <submittedName>
        <fullName evidence="2">Uncharacterized protein</fullName>
    </submittedName>
</protein>
<keyword evidence="1" id="KW-0472">Membrane</keyword>
<proteinExistence type="predicted"/>
<sequence length="199" mass="23054">MIIILLLLLLIAALFLYGFRSGKWSVWNKIIRTVITISAAAYFTFWFVEKSLSQFLENSLAVQVINYLPQPIDFYIIRIQDGGDGTKYSSKHVGQIRPDYFRIEYLNMQKSSEFWVVGYIGKDKLVYFSQVAVPNKNEDKIIEVRNYINHSLKLSAIATEKVAELKYDNIKLSIWVTLDLLLIFLNAVLLFRGSKKIKD</sequence>
<dbReference type="RefSeq" id="WP_245799171.1">
    <property type="nucleotide sequence ID" value="NZ_FTPU01000003.1"/>
</dbReference>
<keyword evidence="3" id="KW-1185">Reference proteome</keyword>
<dbReference type="AlphaFoldDB" id="A0A1U7PVG7"/>
<gene>
    <name evidence="2" type="ORF">SAMN05660493_00487</name>
</gene>
<feature type="transmembrane region" description="Helical" evidence="1">
    <location>
        <begin position="30"/>
        <end position="48"/>
    </location>
</feature>
<name>A0A1U7PVG7_9FLAO</name>
<organism evidence="2 3">
    <name type="scientific">Epilithonimonas bovis DSM 19482</name>
    <dbReference type="NCBI Taxonomy" id="1121284"/>
    <lineage>
        <taxon>Bacteria</taxon>
        <taxon>Pseudomonadati</taxon>
        <taxon>Bacteroidota</taxon>
        <taxon>Flavobacteriia</taxon>
        <taxon>Flavobacteriales</taxon>
        <taxon>Weeksellaceae</taxon>
        <taxon>Chryseobacterium group</taxon>
        <taxon>Epilithonimonas</taxon>
    </lineage>
</organism>
<dbReference type="STRING" id="1121284.SAMN05660493_00487"/>
<reference evidence="3" key="1">
    <citation type="submission" date="2016-10" db="EMBL/GenBank/DDBJ databases">
        <authorList>
            <person name="Varghese N."/>
            <person name="Submissions S."/>
        </authorList>
    </citation>
    <scope>NUCLEOTIDE SEQUENCE [LARGE SCALE GENOMIC DNA]</scope>
    <source>
        <strain evidence="3">DSM 19482</strain>
    </source>
</reference>
<evidence type="ECO:0000313" key="2">
    <source>
        <dbReference type="EMBL" id="SIT95821.1"/>
    </source>
</evidence>
<evidence type="ECO:0000313" key="3">
    <source>
        <dbReference type="Proteomes" id="UP000187261"/>
    </source>
</evidence>
<dbReference type="EMBL" id="FTPU01000003">
    <property type="protein sequence ID" value="SIT95821.1"/>
    <property type="molecule type" value="Genomic_DNA"/>
</dbReference>
<keyword evidence="1" id="KW-0812">Transmembrane</keyword>
<accession>A0A1U7PVG7</accession>
<evidence type="ECO:0000256" key="1">
    <source>
        <dbReference type="SAM" id="Phobius"/>
    </source>
</evidence>
<keyword evidence="1" id="KW-1133">Transmembrane helix</keyword>
<feature type="transmembrane region" description="Helical" evidence="1">
    <location>
        <begin position="172"/>
        <end position="191"/>
    </location>
</feature>